<sequence length="162" mass="18742">MLTFFDIPCSLSRAWSPKTWKVRYYLNYHRIYRTQWVKLPHIERTCTSRGSPPSKVQPRSTAYPEGRKTYTLPAVYDPSANTYVSESARILKYLDGRYPSTTSARAFPKGTSVLQSAFLSAWTTRHPALGCNHPRYRKDAERRESYILRGDAESRLSRQNTA</sequence>
<dbReference type="EMBL" id="QPFP01000136">
    <property type="protein sequence ID" value="TEB20567.1"/>
    <property type="molecule type" value="Genomic_DNA"/>
</dbReference>
<dbReference type="SUPFAM" id="SSF52833">
    <property type="entry name" value="Thioredoxin-like"/>
    <property type="match status" value="1"/>
</dbReference>
<name>A0A4Y7SFL8_COPMI</name>
<dbReference type="OrthoDB" id="4951845at2759"/>
<feature type="domain" description="GST N-terminal" evidence="1">
    <location>
        <begin position="16"/>
        <end position="100"/>
    </location>
</feature>
<gene>
    <name evidence="2" type="ORF">FA13DRAFT_1742813</name>
</gene>
<evidence type="ECO:0000313" key="3">
    <source>
        <dbReference type="Proteomes" id="UP000298030"/>
    </source>
</evidence>
<dbReference type="Pfam" id="PF13417">
    <property type="entry name" value="GST_N_3"/>
    <property type="match status" value="1"/>
</dbReference>
<comment type="caution">
    <text evidence="2">The sequence shown here is derived from an EMBL/GenBank/DDBJ whole genome shotgun (WGS) entry which is preliminary data.</text>
</comment>
<evidence type="ECO:0000313" key="2">
    <source>
        <dbReference type="EMBL" id="TEB20567.1"/>
    </source>
</evidence>
<evidence type="ECO:0000259" key="1">
    <source>
        <dbReference type="Pfam" id="PF13417"/>
    </source>
</evidence>
<proteinExistence type="predicted"/>
<reference evidence="2 3" key="1">
    <citation type="journal article" date="2019" name="Nat. Ecol. Evol.">
        <title>Megaphylogeny resolves global patterns of mushroom evolution.</title>
        <authorList>
            <person name="Varga T."/>
            <person name="Krizsan K."/>
            <person name="Foldi C."/>
            <person name="Dima B."/>
            <person name="Sanchez-Garcia M."/>
            <person name="Sanchez-Ramirez S."/>
            <person name="Szollosi G.J."/>
            <person name="Szarkandi J.G."/>
            <person name="Papp V."/>
            <person name="Albert L."/>
            <person name="Andreopoulos W."/>
            <person name="Angelini C."/>
            <person name="Antonin V."/>
            <person name="Barry K.W."/>
            <person name="Bougher N.L."/>
            <person name="Buchanan P."/>
            <person name="Buyck B."/>
            <person name="Bense V."/>
            <person name="Catcheside P."/>
            <person name="Chovatia M."/>
            <person name="Cooper J."/>
            <person name="Damon W."/>
            <person name="Desjardin D."/>
            <person name="Finy P."/>
            <person name="Geml J."/>
            <person name="Haridas S."/>
            <person name="Hughes K."/>
            <person name="Justo A."/>
            <person name="Karasinski D."/>
            <person name="Kautmanova I."/>
            <person name="Kiss B."/>
            <person name="Kocsube S."/>
            <person name="Kotiranta H."/>
            <person name="LaButti K.M."/>
            <person name="Lechner B.E."/>
            <person name="Liimatainen K."/>
            <person name="Lipzen A."/>
            <person name="Lukacs Z."/>
            <person name="Mihaltcheva S."/>
            <person name="Morgado L.N."/>
            <person name="Niskanen T."/>
            <person name="Noordeloos M.E."/>
            <person name="Ohm R.A."/>
            <person name="Ortiz-Santana B."/>
            <person name="Ovrebo C."/>
            <person name="Racz N."/>
            <person name="Riley R."/>
            <person name="Savchenko A."/>
            <person name="Shiryaev A."/>
            <person name="Soop K."/>
            <person name="Spirin V."/>
            <person name="Szebenyi C."/>
            <person name="Tomsovsky M."/>
            <person name="Tulloss R.E."/>
            <person name="Uehling J."/>
            <person name="Grigoriev I.V."/>
            <person name="Vagvolgyi C."/>
            <person name="Papp T."/>
            <person name="Martin F.M."/>
            <person name="Miettinen O."/>
            <person name="Hibbett D.S."/>
            <person name="Nagy L.G."/>
        </authorList>
    </citation>
    <scope>NUCLEOTIDE SEQUENCE [LARGE SCALE GENOMIC DNA]</scope>
    <source>
        <strain evidence="2 3">FP101781</strain>
    </source>
</reference>
<protein>
    <recommendedName>
        <fullName evidence="1">GST N-terminal domain-containing protein</fullName>
    </recommendedName>
</protein>
<accession>A0A4Y7SFL8</accession>
<dbReference type="AlphaFoldDB" id="A0A4Y7SFL8"/>
<dbReference type="Gene3D" id="3.40.30.10">
    <property type="entry name" value="Glutaredoxin"/>
    <property type="match status" value="1"/>
</dbReference>
<keyword evidence="3" id="KW-1185">Reference proteome</keyword>
<dbReference type="InterPro" id="IPR036249">
    <property type="entry name" value="Thioredoxin-like_sf"/>
</dbReference>
<organism evidence="2 3">
    <name type="scientific">Coprinellus micaceus</name>
    <name type="common">Glistening ink-cap mushroom</name>
    <name type="synonym">Coprinus micaceus</name>
    <dbReference type="NCBI Taxonomy" id="71717"/>
    <lineage>
        <taxon>Eukaryota</taxon>
        <taxon>Fungi</taxon>
        <taxon>Dikarya</taxon>
        <taxon>Basidiomycota</taxon>
        <taxon>Agaricomycotina</taxon>
        <taxon>Agaricomycetes</taxon>
        <taxon>Agaricomycetidae</taxon>
        <taxon>Agaricales</taxon>
        <taxon>Agaricineae</taxon>
        <taxon>Psathyrellaceae</taxon>
        <taxon>Coprinellus</taxon>
    </lineage>
</organism>
<dbReference type="InterPro" id="IPR004045">
    <property type="entry name" value="Glutathione_S-Trfase_N"/>
</dbReference>
<dbReference type="Proteomes" id="UP000298030">
    <property type="component" value="Unassembled WGS sequence"/>
</dbReference>
<dbReference type="STRING" id="71717.A0A4Y7SFL8"/>